<organism evidence="2 3">
    <name type="scientific">Neptunomonas japonica JAMM 1380</name>
    <dbReference type="NCBI Taxonomy" id="1441457"/>
    <lineage>
        <taxon>Bacteria</taxon>
        <taxon>Pseudomonadati</taxon>
        <taxon>Pseudomonadota</taxon>
        <taxon>Gammaproteobacteria</taxon>
        <taxon>Oceanospirillales</taxon>
        <taxon>Oceanospirillaceae</taxon>
        <taxon>Neptunomonas</taxon>
    </lineage>
</organism>
<feature type="domain" description="Rhodanese" evidence="1">
    <location>
        <begin position="17"/>
        <end position="103"/>
    </location>
</feature>
<name>A0A7R6PRP6_9GAMM</name>
<evidence type="ECO:0000259" key="1">
    <source>
        <dbReference type="PROSITE" id="PS50206"/>
    </source>
</evidence>
<accession>A0A7R6PRP6</accession>
<dbReference type="CDD" id="cd00158">
    <property type="entry name" value="RHOD"/>
    <property type="match status" value="1"/>
</dbReference>
<dbReference type="InterPro" id="IPR001763">
    <property type="entry name" value="Rhodanese-like_dom"/>
</dbReference>
<proteinExistence type="predicted"/>
<dbReference type="GO" id="GO:0016740">
    <property type="term" value="F:transferase activity"/>
    <property type="evidence" value="ECO:0007669"/>
    <property type="project" value="UniProtKB-KW"/>
</dbReference>
<dbReference type="Gene3D" id="3.40.250.10">
    <property type="entry name" value="Rhodanese-like domain"/>
    <property type="match status" value="1"/>
</dbReference>
<evidence type="ECO:0000313" key="2">
    <source>
        <dbReference type="EMBL" id="BBB29150.1"/>
    </source>
</evidence>
<dbReference type="PROSITE" id="PS50206">
    <property type="entry name" value="RHODANESE_3"/>
    <property type="match status" value="1"/>
</dbReference>
<dbReference type="InterPro" id="IPR036873">
    <property type="entry name" value="Rhodanese-like_dom_sf"/>
</dbReference>
<dbReference type="SUPFAM" id="SSF52821">
    <property type="entry name" value="Rhodanese/Cell cycle control phosphatase"/>
    <property type="match status" value="1"/>
</dbReference>
<reference evidence="2 3" key="1">
    <citation type="journal article" date="2008" name="Int. J. Syst. Evol. Microbiol.">
        <title>Neptunomonas japonica sp. nov., an Osedax japonicus symbiont-like bacterium isolated from sediment adjacent to sperm whale carcasses off Kagoshima, Japan.</title>
        <authorList>
            <person name="Miyazaki M."/>
            <person name="Nogi Y."/>
            <person name="Fujiwara Y."/>
            <person name="Kawato M."/>
            <person name="Kubokawa K."/>
            <person name="Horikoshi K."/>
        </authorList>
    </citation>
    <scope>NUCLEOTIDE SEQUENCE [LARGE SCALE GENOMIC DNA]</scope>
    <source>
        <strain evidence="2 3">JAMM 1380</strain>
    </source>
</reference>
<keyword evidence="3" id="KW-1185">Reference proteome</keyword>
<sequence>MCLCVEGVLPKQVDALIAQGAIALDIRDSEEHEKGHIEGSLNISRGKLEMIIEAKVENLETVILCYCNAVNRGALSANALKNMGYENAKYINGGLLGYRSFQK</sequence>
<dbReference type="SMART" id="SM00450">
    <property type="entry name" value="RHOD"/>
    <property type="match status" value="1"/>
</dbReference>
<dbReference type="PANTHER" id="PTHR43031">
    <property type="entry name" value="FAD-DEPENDENT OXIDOREDUCTASE"/>
    <property type="match status" value="1"/>
</dbReference>
<evidence type="ECO:0000313" key="3">
    <source>
        <dbReference type="Proteomes" id="UP000595332"/>
    </source>
</evidence>
<dbReference type="Pfam" id="PF00581">
    <property type="entry name" value="Rhodanese"/>
    <property type="match status" value="1"/>
</dbReference>
<dbReference type="KEGG" id="njp:NEJAP_1197"/>
<dbReference type="InterPro" id="IPR050229">
    <property type="entry name" value="GlpE_sulfurtransferase"/>
</dbReference>
<dbReference type="PANTHER" id="PTHR43031:SF1">
    <property type="entry name" value="PYRIDINE NUCLEOTIDE-DISULPHIDE OXIDOREDUCTASE"/>
    <property type="match status" value="1"/>
</dbReference>
<dbReference type="EMBL" id="AP014546">
    <property type="protein sequence ID" value="BBB29150.1"/>
    <property type="molecule type" value="Genomic_DNA"/>
</dbReference>
<protein>
    <submittedName>
        <fullName evidence="2">Sulfurtransferase</fullName>
    </submittedName>
</protein>
<dbReference type="RefSeq" id="WP_201349779.1">
    <property type="nucleotide sequence ID" value="NZ_AP014546.1"/>
</dbReference>
<dbReference type="AlphaFoldDB" id="A0A7R6PRP6"/>
<gene>
    <name evidence="2" type="ORF">NEJAP_1197</name>
</gene>
<dbReference type="Proteomes" id="UP000595332">
    <property type="component" value="Chromosome"/>
</dbReference>
<keyword evidence="2" id="KW-0808">Transferase</keyword>